<dbReference type="InterPro" id="IPR053221">
    <property type="entry name" value="Burnettramic_acid_biosynth"/>
</dbReference>
<accession>A0A366QU33</accession>
<feature type="region of interest" description="Disordered" evidence="1">
    <location>
        <begin position="1"/>
        <end position="29"/>
    </location>
</feature>
<name>A0A366QU33_9HYPO</name>
<reference evidence="2 3" key="1">
    <citation type="submission" date="2018-06" db="EMBL/GenBank/DDBJ databases">
        <title>Fusarium incarnatum-equiseti species complex species 28.</title>
        <authorList>
            <person name="Gardiner D.M."/>
        </authorList>
    </citation>
    <scope>NUCLEOTIDE SEQUENCE [LARGE SCALE GENOMIC DNA]</scope>
    <source>
        <strain evidence="2 3">FIESC_28</strain>
    </source>
</reference>
<dbReference type="GeneID" id="41999659"/>
<feature type="region of interest" description="Disordered" evidence="1">
    <location>
        <begin position="407"/>
        <end position="444"/>
    </location>
</feature>
<dbReference type="PANTHER" id="PTHR38887:SF1">
    <property type="entry name" value="RAS MODIFICATION PROTEIN ERF4"/>
    <property type="match status" value="1"/>
</dbReference>
<feature type="compositionally biased region" description="Gly residues" evidence="1">
    <location>
        <begin position="15"/>
        <end position="27"/>
    </location>
</feature>
<dbReference type="AlphaFoldDB" id="A0A366QU33"/>
<evidence type="ECO:0000256" key="1">
    <source>
        <dbReference type="SAM" id="MobiDB-lite"/>
    </source>
</evidence>
<keyword evidence="3" id="KW-1185">Reference proteome</keyword>
<organism evidence="2 3">
    <name type="scientific">Fusarium coffeatum</name>
    <dbReference type="NCBI Taxonomy" id="231269"/>
    <lineage>
        <taxon>Eukaryota</taxon>
        <taxon>Fungi</taxon>
        <taxon>Dikarya</taxon>
        <taxon>Ascomycota</taxon>
        <taxon>Pezizomycotina</taxon>
        <taxon>Sordariomycetes</taxon>
        <taxon>Hypocreomycetidae</taxon>
        <taxon>Hypocreales</taxon>
        <taxon>Nectriaceae</taxon>
        <taxon>Fusarium</taxon>
        <taxon>Fusarium incarnatum-equiseti species complex</taxon>
    </lineage>
</organism>
<protein>
    <submittedName>
        <fullName evidence="2">Uncharacterized protein</fullName>
    </submittedName>
</protein>
<sequence>MSNKGSGRGFLFSRGGRGGGGGRGGILGSAVRGVAGGIGLVSESVSSYKEKKAAEKSEKNAPALVQQQQQPAHNPEASSSNDAPVYEMPEDSSYQSDLKNDATERQWELDDTQTELLSNPQGEPSPPQPAKDDADLATIFIREHGSTPITGQQLEMPVILAQRRPKNRSRGFVRGYPPMLEDVGIDEATWLDFLDKFDAATMASPWIQVLNFAEIGGFFVGFAPSIAISAATYLTIEITKDMHSRQNTNKFLTKMNEEYFFPRGLCCLVMTWREDTGRPHEMVDITKTIASGMSPEDSGVADKFKRSSGKTYGDFALPEAAPLVFPTLDTLDAADNEESKGFKATMARKKNFVAEYFDKRGQAEFAHKSPENVLANQQQKPEFTSRYADPSHPSNSGSVISLLTGGHVDPTKARQGRSGLFSRRGGRGGRGGMSGRGGSRSGPVFEYSPGEYAKKMFLSKDVLYLMVVNLPSEQELNEAKAAMGRA</sequence>
<feature type="compositionally biased region" description="Basic and acidic residues" evidence="1">
    <location>
        <begin position="48"/>
        <end position="59"/>
    </location>
</feature>
<dbReference type="Proteomes" id="UP000253153">
    <property type="component" value="Unassembled WGS sequence"/>
</dbReference>
<dbReference type="PANTHER" id="PTHR38887">
    <property type="entry name" value="CHROMOSOME 21, WHOLE GENOME SHOTGUN SEQUENCE"/>
    <property type="match status" value="1"/>
</dbReference>
<dbReference type="RefSeq" id="XP_031011537.1">
    <property type="nucleotide sequence ID" value="XM_031164363.1"/>
</dbReference>
<feature type="region of interest" description="Disordered" evidence="1">
    <location>
        <begin position="46"/>
        <end position="99"/>
    </location>
</feature>
<proteinExistence type="predicted"/>
<comment type="caution">
    <text evidence="2">The sequence shown here is derived from an EMBL/GenBank/DDBJ whole genome shotgun (WGS) entry which is preliminary data.</text>
</comment>
<evidence type="ECO:0000313" key="2">
    <source>
        <dbReference type="EMBL" id="RBR08429.1"/>
    </source>
</evidence>
<gene>
    <name evidence="2" type="ORF">FIESC28_10229</name>
</gene>
<dbReference type="OrthoDB" id="3433125at2759"/>
<feature type="compositionally biased region" description="Gly residues" evidence="1">
    <location>
        <begin position="428"/>
        <end position="440"/>
    </location>
</feature>
<evidence type="ECO:0000313" key="3">
    <source>
        <dbReference type="Proteomes" id="UP000253153"/>
    </source>
</evidence>
<dbReference type="EMBL" id="QKXC01000284">
    <property type="protein sequence ID" value="RBR08429.1"/>
    <property type="molecule type" value="Genomic_DNA"/>
</dbReference>